<evidence type="ECO:0000313" key="2">
    <source>
        <dbReference type="EMBL" id="KAJ8362523.1"/>
    </source>
</evidence>
<keyword evidence="3" id="KW-1185">Reference proteome</keyword>
<dbReference type="AlphaFoldDB" id="A0AAD7VZ78"/>
<evidence type="ECO:0000256" key="1">
    <source>
        <dbReference type="SAM" id="MobiDB-lite"/>
    </source>
</evidence>
<evidence type="ECO:0000313" key="3">
    <source>
        <dbReference type="Proteomes" id="UP001221898"/>
    </source>
</evidence>
<sequence length="147" mass="15603">MPGRHLCLDIHQPPEAEPGEDRATLPPSKGSMEGSIVCPSLSARSLGVPGQPAVLLGPHHSNHPDLPILPPQHPEDPTVPHPRGHTTPGPGPGDRTSGLVEFHAGRSTGLCHQATNWSRMLPHVWCSINPSSRMSPLSALAPHCSMH</sequence>
<feature type="compositionally biased region" description="Low complexity" evidence="1">
    <location>
        <begin position="85"/>
        <end position="96"/>
    </location>
</feature>
<feature type="region of interest" description="Disordered" evidence="1">
    <location>
        <begin position="1"/>
        <end position="99"/>
    </location>
</feature>
<gene>
    <name evidence="2" type="ORF">AAFF_G00369870</name>
</gene>
<protein>
    <submittedName>
        <fullName evidence="2">Uncharacterized protein</fullName>
    </submittedName>
</protein>
<proteinExistence type="predicted"/>
<dbReference type="EMBL" id="JAINUG010000646">
    <property type="protein sequence ID" value="KAJ8362523.1"/>
    <property type="molecule type" value="Genomic_DNA"/>
</dbReference>
<dbReference type="Proteomes" id="UP001221898">
    <property type="component" value="Unassembled WGS sequence"/>
</dbReference>
<comment type="caution">
    <text evidence="2">The sequence shown here is derived from an EMBL/GenBank/DDBJ whole genome shotgun (WGS) entry which is preliminary data.</text>
</comment>
<organism evidence="2 3">
    <name type="scientific">Aldrovandia affinis</name>
    <dbReference type="NCBI Taxonomy" id="143900"/>
    <lineage>
        <taxon>Eukaryota</taxon>
        <taxon>Metazoa</taxon>
        <taxon>Chordata</taxon>
        <taxon>Craniata</taxon>
        <taxon>Vertebrata</taxon>
        <taxon>Euteleostomi</taxon>
        <taxon>Actinopterygii</taxon>
        <taxon>Neopterygii</taxon>
        <taxon>Teleostei</taxon>
        <taxon>Notacanthiformes</taxon>
        <taxon>Halosauridae</taxon>
        <taxon>Aldrovandia</taxon>
    </lineage>
</organism>
<accession>A0AAD7VZ78</accession>
<name>A0AAD7VZ78_9TELE</name>
<feature type="compositionally biased region" description="Basic and acidic residues" evidence="1">
    <location>
        <begin position="1"/>
        <end position="23"/>
    </location>
</feature>
<reference evidence="2" key="1">
    <citation type="journal article" date="2023" name="Science">
        <title>Genome structures resolve the early diversification of teleost fishes.</title>
        <authorList>
            <person name="Parey E."/>
            <person name="Louis A."/>
            <person name="Montfort J."/>
            <person name="Bouchez O."/>
            <person name="Roques C."/>
            <person name="Iampietro C."/>
            <person name="Lluch J."/>
            <person name="Castinel A."/>
            <person name="Donnadieu C."/>
            <person name="Desvignes T."/>
            <person name="Floi Bucao C."/>
            <person name="Jouanno E."/>
            <person name="Wen M."/>
            <person name="Mejri S."/>
            <person name="Dirks R."/>
            <person name="Jansen H."/>
            <person name="Henkel C."/>
            <person name="Chen W.J."/>
            <person name="Zahm M."/>
            <person name="Cabau C."/>
            <person name="Klopp C."/>
            <person name="Thompson A.W."/>
            <person name="Robinson-Rechavi M."/>
            <person name="Braasch I."/>
            <person name="Lecointre G."/>
            <person name="Bobe J."/>
            <person name="Postlethwait J.H."/>
            <person name="Berthelot C."/>
            <person name="Roest Crollius H."/>
            <person name="Guiguen Y."/>
        </authorList>
    </citation>
    <scope>NUCLEOTIDE SEQUENCE</scope>
    <source>
        <strain evidence="2">NC1722</strain>
    </source>
</reference>